<evidence type="ECO:0000256" key="1">
    <source>
        <dbReference type="ARBA" id="ARBA00003989"/>
    </source>
</evidence>
<evidence type="ECO:0000256" key="3">
    <source>
        <dbReference type="ARBA" id="ARBA00022729"/>
    </source>
</evidence>
<feature type="signal peptide" evidence="4">
    <location>
        <begin position="1"/>
        <end position="25"/>
    </location>
</feature>
<dbReference type="RefSeq" id="WP_220809412.1">
    <property type="nucleotide sequence ID" value="NZ_BPMK01000013.1"/>
</dbReference>
<name>A0ABQ4Q704_9BURK</name>
<comment type="caution">
    <text evidence="5">The sequence shown here is derived from an EMBL/GenBank/DDBJ whole genome shotgun (WGS) entry which is preliminary data.</text>
</comment>
<gene>
    <name evidence="5" type="ORF">NCCP691_30020</name>
</gene>
<feature type="chain" id="PRO_5047204206" description="Curli production assembly/transport component CsgE" evidence="4">
    <location>
        <begin position="26"/>
        <end position="135"/>
    </location>
</feature>
<reference evidence="5 6" key="1">
    <citation type="journal article" date="2022" name="Int. J. Syst. Evol. Microbiol.">
        <title>Noviherbaspirillum aridicola sp. nov., isolated from an arid soil in Pakistan.</title>
        <authorList>
            <person name="Khan I.U."/>
            <person name="Saqib M."/>
            <person name="Amin A."/>
            <person name="Hussain F."/>
            <person name="Li L."/>
            <person name="Liu Y.H."/>
            <person name="Fang B.Z."/>
            <person name="Ahmed I."/>
            <person name="Li W.J."/>
        </authorList>
    </citation>
    <scope>NUCLEOTIDE SEQUENCE [LARGE SCALE GENOMIC DNA]</scope>
    <source>
        <strain evidence="5 6">NCCP-691</strain>
    </source>
</reference>
<evidence type="ECO:0000313" key="5">
    <source>
        <dbReference type="EMBL" id="GIZ52988.1"/>
    </source>
</evidence>
<organism evidence="5 6">
    <name type="scientific">Noviherbaspirillum aridicola</name>
    <dbReference type="NCBI Taxonomy" id="2849687"/>
    <lineage>
        <taxon>Bacteria</taxon>
        <taxon>Pseudomonadati</taxon>
        <taxon>Pseudomonadota</taxon>
        <taxon>Betaproteobacteria</taxon>
        <taxon>Burkholderiales</taxon>
        <taxon>Oxalobacteraceae</taxon>
        <taxon>Noviherbaspirillum</taxon>
    </lineage>
</organism>
<evidence type="ECO:0000313" key="6">
    <source>
        <dbReference type="Proteomes" id="UP000887222"/>
    </source>
</evidence>
<accession>A0ABQ4Q704</accession>
<proteinExistence type="predicted"/>
<dbReference type="Proteomes" id="UP000887222">
    <property type="component" value="Unassembled WGS sequence"/>
</dbReference>
<dbReference type="Pfam" id="PF10627">
    <property type="entry name" value="CsgE"/>
    <property type="match status" value="1"/>
</dbReference>
<dbReference type="InterPro" id="IPR018900">
    <property type="entry name" value="Curli_CsgE"/>
</dbReference>
<evidence type="ECO:0000256" key="4">
    <source>
        <dbReference type="SAM" id="SignalP"/>
    </source>
</evidence>
<sequence length="135" mass="15166">MNRRFLAVLALLALLALLPWARAQAAGDTLGALVVNQTVTVAGQEFFQHFVAAWRERELAERYSLSIIERPTARHGSQVWVEYAQRRMLQLQLPAARSGLQALGERAAEAVFQRVADAEVERLLFRDLDLAPDEI</sequence>
<keyword evidence="6" id="KW-1185">Reference proteome</keyword>
<evidence type="ECO:0000256" key="2">
    <source>
        <dbReference type="ARBA" id="ARBA00014024"/>
    </source>
</evidence>
<protein>
    <recommendedName>
        <fullName evidence="2">Curli production assembly/transport component CsgE</fullName>
    </recommendedName>
</protein>
<comment type="function">
    <text evidence="1">May be involved in the biogenesis of curli organelles.</text>
</comment>
<dbReference type="EMBL" id="BPMK01000013">
    <property type="protein sequence ID" value="GIZ52988.1"/>
    <property type="molecule type" value="Genomic_DNA"/>
</dbReference>
<keyword evidence="3 4" id="KW-0732">Signal</keyword>